<keyword evidence="2" id="KW-1185">Reference proteome</keyword>
<protein>
    <recommendedName>
        <fullName evidence="3">Fibronectin type-III domain-containing protein</fullName>
    </recommendedName>
</protein>
<dbReference type="SUPFAM" id="SSF49265">
    <property type="entry name" value="Fibronectin type III"/>
    <property type="match status" value="1"/>
</dbReference>
<organism evidence="1 2">
    <name type="scientific">Hymenobacter volaticus</name>
    <dbReference type="NCBI Taxonomy" id="2932254"/>
    <lineage>
        <taxon>Bacteria</taxon>
        <taxon>Pseudomonadati</taxon>
        <taxon>Bacteroidota</taxon>
        <taxon>Cytophagia</taxon>
        <taxon>Cytophagales</taxon>
        <taxon>Hymenobacteraceae</taxon>
        <taxon>Hymenobacter</taxon>
    </lineage>
</organism>
<dbReference type="InterPro" id="IPR036116">
    <property type="entry name" value="FN3_sf"/>
</dbReference>
<sequence length="177" mass="18946">MAGCRTAPPAQNLVVTASPKANSLTWQPAPIAPDGDLAAYYVLYRFAANETPTPDDPRHILTVLRPHPGAGLAYVDTTARPGLGYAYYLTAVDRLHNESRPVNVRTTGRPVEIIVAQASANPAPVPPAVPPVATAPTRPTPSTTTRITTSAGSITKIKTKVKPRRKRGFFQRLFGGR</sequence>
<dbReference type="Gene3D" id="2.60.40.10">
    <property type="entry name" value="Immunoglobulins"/>
    <property type="match status" value="1"/>
</dbReference>
<dbReference type="EMBL" id="CP095061">
    <property type="protein sequence ID" value="UOQ65137.1"/>
    <property type="molecule type" value="Genomic_DNA"/>
</dbReference>
<gene>
    <name evidence="1" type="ORF">MUN86_16455</name>
</gene>
<evidence type="ECO:0000313" key="1">
    <source>
        <dbReference type="EMBL" id="UOQ65137.1"/>
    </source>
</evidence>
<evidence type="ECO:0008006" key="3">
    <source>
        <dbReference type="Google" id="ProtNLM"/>
    </source>
</evidence>
<name>A0ABY4G2X6_9BACT</name>
<accession>A0ABY4G2X6</accession>
<proteinExistence type="predicted"/>
<dbReference type="InterPro" id="IPR013783">
    <property type="entry name" value="Ig-like_fold"/>
</dbReference>
<dbReference type="Proteomes" id="UP000830401">
    <property type="component" value="Chromosome"/>
</dbReference>
<dbReference type="RefSeq" id="WP_245119146.1">
    <property type="nucleotide sequence ID" value="NZ_CP095061.1"/>
</dbReference>
<evidence type="ECO:0000313" key="2">
    <source>
        <dbReference type="Proteomes" id="UP000830401"/>
    </source>
</evidence>
<reference evidence="1" key="1">
    <citation type="submission" date="2022-04" db="EMBL/GenBank/DDBJ databases">
        <title>Hymenobacter sp. isolated from the air.</title>
        <authorList>
            <person name="Won M."/>
            <person name="Lee C.-M."/>
            <person name="Woen H.-Y."/>
            <person name="Kwon S.-W."/>
        </authorList>
    </citation>
    <scope>NUCLEOTIDE SEQUENCE</scope>
    <source>
        <strain evidence="1">5420S-77</strain>
    </source>
</reference>